<dbReference type="Proteomes" id="UP000504636">
    <property type="component" value="Unplaced"/>
</dbReference>
<dbReference type="AlphaFoldDB" id="A0A6A6Z7Y6"/>
<evidence type="ECO:0000313" key="3">
    <source>
        <dbReference type="RefSeq" id="XP_033583349.1"/>
    </source>
</evidence>
<evidence type="ECO:0000313" key="2">
    <source>
        <dbReference type="Proteomes" id="UP000504636"/>
    </source>
</evidence>
<proteinExistence type="predicted"/>
<evidence type="ECO:0000313" key="1">
    <source>
        <dbReference type="EMBL" id="KAF2816385.1"/>
    </source>
</evidence>
<dbReference type="GeneID" id="54459769"/>
<gene>
    <name evidence="1 3" type="ORF">BDZ99DRAFT_458260</name>
</gene>
<sequence>MHFQAILASSSTSSDYSPRLLDSSNSSSISSPNSTSPFLPATRSVPVLFPGLTIGGVSLACYPRFQLKFILQICVHHLGEVETLLGLPAGFCVSKSGLDGGEATAAGGILHPVLVRTVMMEAEETVKGIKRVLAELGEDLKGSIQV</sequence>
<name>A0A6A6Z7Y6_9PEZI</name>
<protein>
    <submittedName>
        <fullName evidence="1 3">Uncharacterized protein</fullName>
    </submittedName>
</protein>
<dbReference type="RefSeq" id="XP_033583349.1">
    <property type="nucleotide sequence ID" value="XM_033718876.1"/>
</dbReference>
<dbReference type="OrthoDB" id="4473754at2759"/>
<reference evidence="3" key="2">
    <citation type="submission" date="2020-04" db="EMBL/GenBank/DDBJ databases">
        <authorList>
            <consortium name="NCBI Genome Project"/>
        </authorList>
    </citation>
    <scope>NUCLEOTIDE SEQUENCE</scope>
    <source>
        <strain evidence="3">CBS 304.34</strain>
    </source>
</reference>
<reference evidence="1 3" key="1">
    <citation type="journal article" date="2020" name="Stud. Mycol.">
        <title>101 Dothideomycetes genomes: a test case for predicting lifestyles and emergence of pathogens.</title>
        <authorList>
            <person name="Haridas S."/>
            <person name="Albert R."/>
            <person name="Binder M."/>
            <person name="Bloem J."/>
            <person name="Labutti K."/>
            <person name="Salamov A."/>
            <person name="Andreopoulos B."/>
            <person name="Baker S."/>
            <person name="Barry K."/>
            <person name="Bills G."/>
            <person name="Bluhm B."/>
            <person name="Cannon C."/>
            <person name="Castanera R."/>
            <person name="Culley D."/>
            <person name="Daum C."/>
            <person name="Ezra D."/>
            <person name="Gonzalez J."/>
            <person name="Henrissat B."/>
            <person name="Kuo A."/>
            <person name="Liang C."/>
            <person name="Lipzen A."/>
            <person name="Lutzoni F."/>
            <person name="Magnuson J."/>
            <person name="Mondo S."/>
            <person name="Nolan M."/>
            <person name="Ohm R."/>
            <person name="Pangilinan J."/>
            <person name="Park H.-J."/>
            <person name="Ramirez L."/>
            <person name="Alfaro M."/>
            <person name="Sun H."/>
            <person name="Tritt A."/>
            <person name="Yoshinaga Y."/>
            <person name="Zwiers L.-H."/>
            <person name="Turgeon B."/>
            <person name="Goodwin S."/>
            <person name="Spatafora J."/>
            <person name="Crous P."/>
            <person name="Grigoriev I."/>
        </authorList>
    </citation>
    <scope>NUCLEOTIDE SEQUENCE</scope>
    <source>
        <strain evidence="1 3">CBS 304.34</strain>
    </source>
</reference>
<accession>A0A6A6Z7Y6</accession>
<dbReference type="EMBL" id="MU003693">
    <property type="protein sequence ID" value="KAF2816385.1"/>
    <property type="molecule type" value="Genomic_DNA"/>
</dbReference>
<organism evidence="1">
    <name type="scientific">Mytilinidion resinicola</name>
    <dbReference type="NCBI Taxonomy" id="574789"/>
    <lineage>
        <taxon>Eukaryota</taxon>
        <taxon>Fungi</taxon>
        <taxon>Dikarya</taxon>
        <taxon>Ascomycota</taxon>
        <taxon>Pezizomycotina</taxon>
        <taxon>Dothideomycetes</taxon>
        <taxon>Pleosporomycetidae</taxon>
        <taxon>Mytilinidiales</taxon>
        <taxon>Mytilinidiaceae</taxon>
        <taxon>Mytilinidion</taxon>
    </lineage>
</organism>
<keyword evidence="2" id="KW-1185">Reference proteome</keyword>
<reference evidence="3" key="3">
    <citation type="submission" date="2025-04" db="UniProtKB">
        <authorList>
            <consortium name="RefSeq"/>
        </authorList>
    </citation>
    <scope>IDENTIFICATION</scope>
    <source>
        <strain evidence="3">CBS 304.34</strain>
    </source>
</reference>